<evidence type="ECO:0000256" key="10">
    <source>
        <dbReference type="SAM" id="Coils"/>
    </source>
</evidence>
<dbReference type="Gene3D" id="2.40.30.170">
    <property type="match status" value="1"/>
</dbReference>
<dbReference type="Pfam" id="PF26002">
    <property type="entry name" value="Beta-barrel_AprE"/>
    <property type="match status" value="1"/>
</dbReference>
<feature type="coiled-coil region" evidence="10">
    <location>
        <begin position="182"/>
        <end position="219"/>
    </location>
</feature>
<dbReference type="InterPro" id="IPR050739">
    <property type="entry name" value="MFP"/>
</dbReference>
<keyword evidence="5 9" id="KW-0997">Cell inner membrane</keyword>
<name>A0A142JUM0_9BURK</name>
<evidence type="ECO:0000256" key="6">
    <source>
        <dbReference type="ARBA" id="ARBA00022692"/>
    </source>
</evidence>
<evidence type="ECO:0000259" key="12">
    <source>
        <dbReference type="Pfam" id="PF25994"/>
    </source>
</evidence>
<evidence type="ECO:0000256" key="2">
    <source>
        <dbReference type="ARBA" id="ARBA00009477"/>
    </source>
</evidence>
<keyword evidence="15" id="KW-1185">Reference proteome</keyword>
<sequence>MSSNHASSLPPAAAAQPFPPASAPAAPARRYSRIGWTVIAGGLGGFLLWAALAPLDKGVPVAGTVIVSGNRKVVQHPSGGIVEKILVKDGDKVMAGQVLVTMNHTQARAQAEATRAQLLTTLAVEARLLAERDGLAEIDFGELEREAASDPGVAEVVAVQRQLFASRRQALQKELGTIAEGITGLQSQLNGLRDARQNKQQQLAALREQLQNMRELAREGYLPRNRLLDTERLYAQVNGEISADLGTIGRTQSQLTELRIRASLRREQEQKEVRTLLGEAQRDVRMLRSRLEGLDFDVANTQVRAPVSGSVVGLAIFTQGGVVAPGARLMDVVPDGEPLEVEARVPVNLIDKVNSGLPVELMFTAFNQSRTPRIPAAVSVVSADRLTEEEGAPYYKIRAQVTPDGMNRLAGHQVRPGMPVEVFIKTGERTMLSYLFKPVADRARTALTEE</sequence>
<keyword evidence="10" id="KW-0175">Coiled coil</keyword>
<dbReference type="PRINTS" id="PR01490">
    <property type="entry name" value="RTXTOXIND"/>
</dbReference>
<dbReference type="RefSeq" id="WP_062803573.1">
    <property type="nucleotide sequence ID" value="NZ_CP014845.1"/>
</dbReference>
<dbReference type="EMBL" id="CP014845">
    <property type="protein sequence ID" value="AMR81782.1"/>
    <property type="molecule type" value="Genomic_DNA"/>
</dbReference>
<dbReference type="InterPro" id="IPR006144">
    <property type="entry name" value="Secretion_HlyD_CS"/>
</dbReference>
<dbReference type="InterPro" id="IPR058781">
    <property type="entry name" value="HH_AprE-like"/>
</dbReference>
<evidence type="ECO:0000313" key="14">
    <source>
        <dbReference type="EMBL" id="AMR81782.1"/>
    </source>
</evidence>
<keyword evidence="6 9" id="KW-0812">Transmembrane</keyword>
<feature type="domain" description="AprE-like long alpha-helical hairpin" evidence="12">
    <location>
        <begin position="107"/>
        <end position="293"/>
    </location>
</feature>
<dbReference type="GO" id="GO:0009306">
    <property type="term" value="P:protein secretion"/>
    <property type="evidence" value="ECO:0007669"/>
    <property type="project" value="InterPro"/>
</dbReference>
<dbReference type="AlphaFoldDB" id="A0A142JUM0"/>
<gene>
    <name evidence="14" type="ORF">A2G96_28930</name>
</gene>
<dbReference type="InterPro" id="IPR058982">
    <property type="entry name" value="Beta-barrel_AprE"/>
</dbReference>
<feature type="transmembrane region" description="Helical" evidence="9">
    <location>
        <begin position="34"/>
        <end position="52"/>
    </location>
</feature>
<keyword evidence="3 9" id="KW-0813">Transport</keyword>
<feature type="compositionally biased region" description="Low complexity" evidence="11">
    <location>
        <begin position="1"/>
        <end position="16"/>
    </location>
</feature>
<dbReference type="KEGG" id="cnan:A2G96_28930"/>
<dbReference type="PROSITE" id="PS00543">
    <property type="entry name" value="HLYD_FAMILY"/>
    <property type="match status" value="1"/>
</dbReference>
<dbReference type="Gene3D" id="2.40.50.100">
    <property type="match status" value="1"/>
</dbReference>
<evidence type="ECO:0000256" key="7">
    <source>
        <dbReference type="ARBA" id="ARBA00022989"/>
    </source>
</evidence>
<keyword evidence="7 9" id="KW-1133">Transmembrane helix</keyword>
<comment type="subcellular location">
    <subcellularLocation>
        <location evidence="1 9">Cell inner membrane</location>
        <topology evidence="1 9">Single-pass membrane protein</topology>
    </subcellularLocation>
</comment>
<keyword evidence="4 9" id="KW-1003">Cell membrane</keyword>
<organism evidence="14 15">
    <name type="scientific">Cupriavidus nantongensis</name>
    <dbReference type="NCBI Taxonomy" id="1796606"/>
    <lineage>
        <taxon>Bacteria</taxon>
        <taxon>Pseudomonadati</taxon>
        <taxon>Pseudomonadota</taxon>
        <taxon>Betaproteobacteria</taxon>
        <taxon>Burkholderiales</taxon>
        <taxon>Burkholderiaceae</taxon>
        <taxon>Cupriavidus</taxon>
    </lineage>
</organism>
<evidence type="ECO:0000259" key="13">
    <source>
        <dbReference type="Pfam" id="PF26002"/>
    </source>
</evidence>
<protein>
    <recommendedName>
        <fullName evidence="9">Membrane fusion protein (MFP) family protein</fullName>
    </recommendedName>
</protein>
<evidence type="ECO:0000256" key="1">
    <source>
        <dbReference type="ARBA" id="ARBA00004377"/>
    </source>
</evidence>
<dbReference type="InterPro" id="IPR010129">
    <property type="entry name" value="T1SS_HlyD"/>
</dbReference>
<evidence type="ECO:0000313" key="15">
    <source>
        <dbReference type="Proteomes" id="UP000075238"/>
    </source>
</evidence>
<dbReference type="Proteomes" id="UP000075238">
    <property type="component" value="Chromosome 2"/>
</dbReference>
<evidence type="ECO:0000256" key="3">
    <source>
        <dbReference type="ARBA" id="ARBA00022448"/>
    </source>
</evidence>
<evidence type="ECO:0000256" key="11">
    <source>
        <dbReference type="SAM" id="MobiDB-lite"/>
    </source>
</evidence>
<dbReference type="NCBIfam" id="TIGR01843">
    <property type="entry name" value="type_I_hlyD"/>
    <property type="match status" value="1"/>
</dbReference>
<dbReference type="PANTHER" id="PTHR30386">
    <property type="entry name" value="MEMBRANE FUSION SUBUNIT OF EMRAB-TOLC MULTIDRUG EFFLUX PUMP"/>
    <property type="match status" value="1"/>
</dbReference>
<evidence type="ECO:0000256" key="5">
    <source>
        <dbReference type="ARBA" id="ARBA00022519"/>
    </source>
</evidence>
<dbReference type="Pfam" id="PF25994">
    <property type="entry name" value="HH_AprE"/>
    <property type="match status" value="1"/>
</dbReference>
<dbReference type="GO" id="GO:0005886">
    <property type="term" value="C:plasma membrane"/>
    <property type="evidence" value="ECO:0007669"/>
    <property type="project" value="UniProtKB-SubCell"/>
</dbReference>
<keyword evidence="8 9" id="KW-0472">Membrane</keyword>
<proteinExistence type="inferred from homology"/>
<dbReference type="OrthoDB" id="9785187at2"/>
<accession>A0A142JUM0</accession>
<comment type="similarity">
    <text evidence="2 9">Belongs to the membrane fusion protein (MFP) (TC 8.A.1) family.</text>
</comment>
<dbReference type="PANTHER" id="PTHR30386:SF17">
    <property type="entry name" value="ALKALINE PROTEASE SECRETION PROTEIN APRE"/>
    <property type="match status" value="1"/>
</dbReference>
<evidence type="ECO:0000256" key="4">
    <source>
        <dbReference type="ARBA" id="ARBA00022475"/>
    </source>
</evidence>
<feature type="domain" description="AprE-like beta-barrel" evidence="13">
    <location>
        <begin position="339"/>
        <end position="427"/>
    </location>
</feature>
<dbReference type="STRING" id="1796606.A2G96_28930"/>
<reference evidence="14 15" key="1">
    <citation type="submission" date="2016-03" db="EMBL/GenBank/DDBJ databases">
        <title>Complete genome sequence of a novel chlorpyrifos degrading bacterium, Cupriavidus nantongensis sp. X1.</title>
        <authorList>
            <person name="Fang L."/>
        </authorList>
    </citation>
    <scope>NUCLEOTIDE SEQUENCE [LARGE SCALE GENOMIC DNA]</scope>
    <source>
        <strain evidence="14 15">X1</strain>
    </source>
</reference>
<feature type="region of interest" description="Disordered" evidence="11">
    <location>
        <begin position="1"/>
        <end position="22"/>
    </location>
</feature>
<evidence type="ECO:0000256" key="8">
    <source>
        <dbReference type="ARBA" id="ARBA00023136"/>
    </source>
</evidence>
<evidence type="ECO:0000256" key="9">
    <source>
        <dbReference type="RuleBase" id="RU365093"/>
    </source>
</evidence>